<feature type="non-terminal residue" evidence="9">
    <location>
        <position position="1"/>
    </location>
</feature>
<evidence type="ECO:0000256" key="6">
    <source>
        <dbReference type="ARBA" id="ARBA00023180"/>
    </source>
</evidence>
<accession>A0A151RVZ7</accession>
<dbReference type="EMBL" id="KQ483549">
    <property type="protein sequence ID" value="KYP46723.1"/>
    <property type="molecule type" value="Genomic_DNA"/>
</dbReference>
<dbReference type="InterPro" id="IPR011042">
    <property type="entry name" value="6-blade_b-propeller_TolB-like"/>
</dbReference>
<feature type="domain" description="Strictosidine synthase conserved region" evidence="8">
    <location>
        <begin position="180"/>
        <end position="266"/>
    </location>
</feature>
<dbReference type="GO" id="GO:0016787">
    <property type="term" value="F:hydrolase activity"/>
    <property type="evidence" value="ECO:0007669"/>
    <property type="project" value="TreeGrafter"/>
</dbReference>
<evidence type="ECO:0000259" key="8">
    <source>
        <dbReference type="Pfam" id="PF03088"/>
    </source>
</evidence>
<keyword evidence="10" id="KW-1185">Reference proteome</keyword>
<dbReference type="FunFam" id="2.120.10.30:FF:000073">
    <property type="entry name" value="Protein STRICTOSIDINE SYNTHASE-LIKE 6"/>
    <property type="match status" value="1"/>
</dbReference>
<sequence length="391" mass="43387">YHHLFPMSQSASENTSARTRTRTRTSLWFSASFYALVLPVLVAAILYRLEPFQPVLLPVPLSPSTVVVPARNNRVLRGAEAVAQGQVQGPEDLAYDAATRVIYTGCEDGWIKRFTVNDSVADSVVEKWVNTGGRPLGIALKRNGDLIVADAQKGLLRVTSEKEVELLVDEFEGLKFKLTDEVDIGDDGTIYFTDASHKYSLKDALLDILEGKPNGRLLSYNPATKKTTLLVQNLYFANGVAVSPDQQFVVFCESVLMRCNKYHLQGPKKGTIEKFCDVPGMPDNIHYDDGQRQYLIAIFTALAPELDIAYRYPFIRKAVAIVMKYVLNLSFSKNGGVLVVDLEGKPTAHYYDLKLGLTSAVKIGNHIYGGSILYPFVTRLDIEKYPALPTV</sequence>
<dbReference type="InterPro" id="IPR018119">
    <property type="entry name" value="Strictosidine_synth_cons-reg"/>
</dbReference>
<reference evidence="9" key="1">
    <citation type="journal article" date="2012" name="Nat. Biotechnol.">
        <title>Draft genome sequence of pigeonpea (Cajanus cajan), an orphan legume crop of resource-poor farmers.</title>
        <authorList>
            <person name="Varshney R.K."/>
            <person name="Chen W."/>
            <person name="Li Y."/>
            <person name="Bharti A.K."/>
            <person name="Saxena R.K."/>
            <person name="Schlueter J.A."/>
            <person name="Donoghue M.T."/>
            <person name="Azam S."/>
            <person name="Fan G."/>
            <person name="Whaley A.M."/>
            <person name="Farmer A.D."/>
            <person name="Sheridan J."/>
            <person name="Iwata A."/>
            <person name="Tuteja R."/>
            <person name="Penmetsa R.V."/>
            <person name="Wu W."/>
            <person name="Upadhyaya H.D."/>
            <person name="Yang S.P."/>
            <person name="Shah T."/>
            <person name="Saxena K.B."/>
            <person name="Michael T."/>
            <person name="McCombie W.R."/>
            <person name="Yang B."/>
            <person name="Zhang G."/>
            <person name="Yang H."/>
            <person name="Wang J."/>
            <person name="Spillane C."/>
            <person name="Cook D.R."/>
            <person name="May G.D."/>
            <person name="Xu X."/>
            <person name="Jackson S.A."/>
        </authorList>
    </citation>
    <scope>NUCLEOTIDE SEQUENCE [LARGE SCALE GENOMIC DNA]</scope>
</reference>
<dbReference type="Pfam" id="PF03088">
    <property type="entry name" value="Str_synth"/>
    <property type="match status" value="1"/>
</dbReference>
<keyword evidence="7" id="KW-1133">Transmembrane helix</keyword>
<name>A0A151RVZ7_CAJCA</name>
<keyword evidence="5" id="KW-0732">Signal</keyword>
<evidence type="ECO:0000256" key="1">
    <source>
        <dbReference type="ARBA" id="ARBA00004116"/>
    </source>
</evidence>
<evidence type="ECO:0000256" key="7">
    <source>
        <dbReference type="SAM" id="Phobius"/>
    </source>
</evidence>
<dbReference type="OMA" id="MIFMANA"/>
<proteinExistence type="inferred from homology"/>
<dbReference type="GO" id="GO:0005773">
    <property type="term" value="C:vacuole"/>
    <property type="evidence" value="ECO:0007669"/>
    <property type="project" value="UniProtKB-SubCell"/>
</dbReference>
<keyword evidence="4" id="KW-0926">Vacuole</keyword>
<evidence type="ECO:0000256" key="3">
    <source>
        <dbReference type="ARBA" id="ARBA00022553"/>
    </source>
</evidence>
<keyword evidence="6" id="KW-0325">Glycoprotein</keyword>
<evidence type="ECO:0000256" key="5">
    <source>
        <dbReference type="ARBA" id="ARBA00022729"/>
    </source>
</evidence>
<dbReference type="Proteomes" id="UP000075243">
    <property type="component" value="Unassembled WGS sequence"/>
</dbReference>
<dbReference type="STRING" id="3821.A0A151RVZ7"/>
<protein>
    <submittedName>
        <fullName evidence="9">Adipocyte plasma membrane-associated protein</fullName>
    </submittedName>
</protein>
<evidence type="ECO:0000313" key="10">
    <source>
        <dbReference type="Proteomes" id="UP000075243"/>
    </source>
</evidence>
<dbReference type="AlphaFoldDB" id="A0A151RVZ7"/>
<evidence type="ECO:0000313" key="9">
    <source>
        <dbReference type="EMBL" id="KYP46723.1"/>
    </source>
</evidence>
<dbReference type="Pfam" id="PF20067">
    <property type="entry name" value="SSL_N"/>
    <property type="match status" value="1"/>
</dbReference>
<comment type="similarity">
    <text evidence="2">Belongs to the strictosidine synthase family.</text>
</comment>
<comment type="subcellular location">
    <subcellularLocation>
        <location evidence="1">Vacuole</location>
    </subcellularLocation>
</comment>
<feature type="transmembrane region" description="Helical" evidence="7">
    <location>
        <begin position="27"/>
        <end position="47"/>
    </location>
</feature>
<evidence type="ECO:0000256" key="4">
    <source>
        <dbReference type="ARBA" id="ARBA00022554"/>
    </source>
</evidence>
<dbReference type="PANTHER" id="PTHR10426">
    <property type="entry name" value="STRICTOSIDINE SYNTHASE-RELATED"/>
    <property type="match status" value="1"/>
</dbReference>
<dbReference type="PANTHER" id="PTHR10426:SF88">
    <property type="entry name" value="ADIPOCYTE PLASMA MEMBRANE-ASSOCIATED PROTEIN HEMOMUCIN-RELATED"/>
    <property type="match status" value="1"/>
</dbReference>
<keyword evidence="7" id="KW-0812">Transmembrane</keyword>
<dbReference type="GO" id="GO:0012505">
    <property type="term" value="C:endomembrane system"/>
    <property type="evidence" value="ECO:0007669"/>
    <property type="project" value="TreeGrafter"/>
</dbReference>
<dbReference type="Gramene" id="C.cajan_31732.t">
    <property type="protein sequence ID" value="C.cajan_31732.t"/>
    <property type="gene ID" value="C.cajan_31732"/>
</dbReference>
<organism evidence="9 10">
    <name type="scientific">Cajanus cajan</name>
    <name type="common">Pigeon pea</name>
    <name type="synonym">Cajanus indicus</name>
    <dbReference type="NCBI Taxonomy" id="3821"/>
    <lineage>
        <taxon>Eukaryota</taxon>
        <taxon>Viridiplantae</taxon>
        <taxon>Streptophyta</taxon>
        <taxon>Embryophyta</taxon>
        <taxon>Tracheophyta</taxon>
        <taxon>Spermatophyta</taxon>
        <taxon>Magnoliopsida</taxon>
        <taxon>eudicotyledons</taxon>
        <taxon>Gunneridae</taxon>
        <taxon>Pentapetalae</taxon>
        <taxon>rosids</taxon>
        <taxon>fabids</taxon>
        <taxon>Fabales</taxon>
        <taxon>Fabaceae</taxon>
        <taxon>Papilionoideae</taxon>
        <taxon>50 kb inversion clade</taxon>
        <taxon>NPAAA clade</taxon>
        <taxon>indigoferoid/millettioid clade</taxon>
        <taxon>Phaseoleae</taxon>
        <taxon>Cajanus</taxon>
    </lineage>
</organism>
<gene>
    <name evidence="9" type="ORF">KK1_031688</name>
</gene>
<evidence type="ECO:0000256" key="2">
    <source>
        <dbReference type="ARBA" id="ARBA00009191"/>
    </source>
</evidence>
<keyword evidence="7" id="KW-0472">Membrane</keyword>
<dbReference type="Gene3D" id="2.120.10.30">
    <property type="entry name" value="TolB, C-terminal domain"/>
    <property type="match status" value="1"/>
</dbReference>
<keyword evidence="3" id="KW-0597">Phosphoprotein</keyword>
<dbReference type="SUPFAM" id="SSF63829">
    <property type="entry name" value="Calcium-dependent phosphotriesterase"/>
    <property type="match status" value="1"/>
</dbReference>
<dbReference type="GO" id="GO:0009753">
    <property type="term" value="P:response to jasmonic acid"/>
    <property type="evidence" value="ECO:0007669"/>
    <property type="project" value="UniProtKB-ARBA"/>
</dbReference>